<dbReference type="RefSeq" id="WP_146827288.1">
    <property type="nucleotide sequence ID" value="NZ_BAAAYQ010000001.1"/>
</dbReference>
<dbReference type="Gene3D" id="3.30.70.1060">
    <property type="entry name" value="Dimeric alpha+beta barrel"/>
    <property type="match status" value="1"/>
</dbReference>
<comment type="similarity">
    <text evidence="1">Belongs to the YciI family.</text>
</comment>
<sequence length="113" mass="12122">MSKFLISFAEGAMKIPDEDVPAVTGAAHAIVEEAKQAGTWVFGGGLLHHEEAYTVGPDGVVADGAHPDRRGHLAGLAVIDVDSMEDALEWAARISAACRCHQEVREFLPERDE</sequence>
<dbReference type="OrthoDB" id="3212458at2"/>
<accession>A0A512HVG6</accession>
<feature type="domain" description="YCII-related" evidence="2">
    <location>
        <begin position="22"/>
        <end position="100"/>
    </location>
</feature>
<dbReference type="EMBL" id="BJZQ01000007">
    <property type="protein sequence ID" value="GEO89410.1"/>
    <property type="molecule type" value="Genomic_DNA"/>
</dbReference>
<dbReference type="InterPro" id="IPR005545">
    <property type="entry name" value="YCII"/>
</dbReference>
<reference evidence="3 4" key="1">
    <citation type="submission" date="2019-07" db="EMBL/GenBank/DDBJ databases">
        <title>Whole genome shotgun sequence of Aeromicrobium flavum NBRC 107625.</title>
        <authorList>
            <person name="Hosoyama A."/>
            <person name="Uohara A."/>
            <person name="Ohji S."/>
            <person name="Ichikawa N."/>
        </authorList>
    </citation>
    <scope>NUCLEOTIDE SEQUENCE [LARGE SCALE GENOMIC DNA]</scope>
    <source>
        <strain evidence="3 4">NBRC 107625</strain>
    </source>
</reference>
<protein>
    <recommendedName>
        <fullName evidence="2">YCII-related domain-containing protein</fullName>
    </recommendedName>
</protein>
<dbReference type="Proteomes" id="UP000321769">
    <property type="component" value="Unassembled WGS sequence"/>
</dbReference>
<comment type="caution">
    <text evidence="3">The sequence shown here is derived from an EMBL/GenBank/DDBJ whole genome shotgun (WGS) entry which is preliminary data.</text>
</comment>
<dbReference type="Pfam" id="PF03795">
    <property type="entry name" value="YCII"/>
    <property type="match status" value="1"/>
</dbReference>
<gene>
    <name evidence="3" type="ORF">AFL01nite_17370</name>
</gene>
<name>A0A512HVG6_9ACTN</name>
<dbReference type="AlphaFoldDB" id="A0A512HVG6"/>
<evidence type="ECO:0000256" key="1">
    <source>
        <dbReference type="ARBA" id="ARBA00007689"/>
    </source>
</evidence>
<proteinExistence type="inferred from homology"/>
<dbReference type="InterPro" id="IPR011008">
    <property type="entry name" value="Dimeric_a/b-barrel"/>
</dbReference>
<keyword evidence="4" id="KW-1185">Reference proteome</keyword>
<dbReference type="SUPFAM" id="SSF54909">
    <property type="entry name" value="Dimeric alpha+beta barrel"/>
    <property type="match status" value="1"/>
</dbReference>
<evidence type="ECO:0000313" key="3">
    <source>
        <dbReference type="EMBL" id="GEO89410.1"/>
    </source>
</evidence>
<evidence type="ECO:0000259" key="2">
    <source>
        <dbReference type="Pfam" id="PF03795"/>
    </source>
</evidence>
<organism evidence="3 4">
    <name type="scientific">Aeromicrobium flavum</name>
    <dbReference type="NCBI Taxonomy" id="416568"/>
    <lineage>
        <taxon>Bacteria</taxon>
        <taxon>Bacillati</taxon>
        <taxon>Actinomycetota</taxon>
        <taxon>Actinomycetes</taxon>
        <taxon>Propionibacteriales</taxon>
        <taxon>Nocardioidaceae</taxon>
        <taxon>Aeromicrobium</taxon>
    </lineage>
</organism>
<evidence type="ECO:0000313" key="4">
    <source>
        <dbReference type="Proteomes" id="UP000321769"/>
    </source>
</evidence>